<reference evidence="2 3" key="1">
    <citation type="submission" date="2024-03" db="EMBL/GenBank/DDBJ databases">
        <title>Novel species of the genus Variovorax.</title>
        <authorList>
            <person name="Liu Q."/>
            <person name="Xin Y.-H."/>
        </authorList>
    </citation>
    <scope>NUCLEOTIDE SEQUENCE [LARGE SCALE GENOMIC DNA]</scope>
    <source>
        <strain evidence="2 3">KACC 18901</strain>
    </source>
</reference>
<proteinExistence type="predicted"/>
<evidence type="ECO:0000313" key="2">
    <source>
        <dbReference type="EMBL" id="MEJ8860032.1"/>
    </source>
</evidence>
<protein>
    <submittedName>
        <fullName evidence="2">Uncharacterized protein</fullName>
    </submittedName>
</protein>
<keyword evidence="1" id="KW-0812">Transmembrane</keyword>
<dbReference type="EMBL" id="JBBKZS010000053">
    <property type="protein sequence ID" value="MEJ8860032.1"/>
    <property type="molecule type" value="Genomic_DNA"/>
</dbReference>
<accession>A0ABU8XMV8</accession>
<keyword evidence="1" id="KW-0472">Membrane</keyword>
<organism evidence="2 3">
    <name type="scientific">Variovorax robiniae</name>
    <dbReference type="NCBI Taxonomy" id="1836199"/>
    <lineage>
        <taxon>Bacteria</taxon>
        <taxon>Pseudomonadati</taxon>
        <taxon>Pseudomonadota</taxon>
        <taxon>Betaproteobacteria</taxon>
        <taxon>Burkholderiales</taxon>
        <taxon>Comamonadaceae</taxon>
        <taxon>Variovorax</taxon>
    </lineage>
</organism>
<keyword evidence="1" id="KW-1133">Transmembrane helix</keyword>
<feature type="transmembrane region" description="Helical" evidence="1">
    <location>
        <begin position="20"/>
        <end position="41"/>
    </location>
</feature>
<gene>
    <name evidence="2" type="ORF">WKW79_36230</name>
</gene>
<keyword evidence="3" id="KW-1185">Reference proteome</keyword>
<dbReference type="Proteomes" id="UP001367030">
    <property type="component" value="Unassembled WGS sequence"/>
</dbReference>
<evidence type="ECO:0000256" key="1">
    <source>
        <dbReference type="SAM" id="Phobius"/>
    </source>
</evidence>
<name>A0ABU8XMV8_9BURK</name>
<dbReference type="RefSeq" id="WP_340340063.1">
    <property type="nucleotide sequence ID" value="NZ_JBBKZS010000053.1"/>
</dbReference>
<sequence length="45" mass="5191">MSYVGNVLHEMNFDNDPDWGLKVFVIIVLVALLAFALLAMYDLRY</sequence>
<comment type="caution">
    <text evidence="2">The sequence shown here is derived from an EMBL/GenBank/DDBJ whole genome shotgun (WGS) entry which is preliminary data.</text>
</comment>
<evidence type="ECO:0000313" key="3">
    <source>
        <dbReference type="Proteomes" id="UP001367030"/>
    </source>
</evidence>